<dbReference type="EMBL" id="WNKU01000015">
    <property type="protein sequence ID" value="MTV49799.1"/>
    <property type="molecule type" value="Genomic_DNA"/>
</dbReference>
<proteinExistence type="predicted"/>
<protein>
    <submittedName>
        <fullName evidence="2">Uncharacterized protein</fullName>
    </submittedName>
</protein>
<feature type="transmembrane region" description="Helical" evidence="1">
    <location>
        <begin position="127"/>
        <end position="147"/>
    </location>
</feature>
<sequence>MPLDRLIEITSIIVTVGLVVWLVPKNKIKDATVIFLFKQTVTWILGLIVVEWNLIEYPTRFLPNATKSSLTFEYLVYPGICVLFNLFYPEKTSSLRQLTHYAVYTSGISGFEVILEKYTNTIIYIQWAWYWTWITIFLTFLTSRFFYRWFRGDFSNTKIA</sequence>
<name>A0A6I3SLN0_HELMO</name>
<dbReference type="InterPro" id="IPR048147">
    <property type="entry name" value="CBO0543-like"/>
</dbReference>
<dbReference type="NCBIfam" id="NF041644">
    <property type="entry name" value="CBO0543_fam"/>
    <property type="match status" value="1"/>
</dbReference>
<comment type="caution">
    <text evidence="2">The sequence shown here is derived from an EMBL/GenBank/DDBJ whole genome shotgun (WGS) entry which is preliminary data.</text>
</comment>
<reference evidence="2 3" key="1">
    <citation type="submission" date="2019-11" db="EMBL/GenBank/DDBJ databases">
        <title>Whole-genome sequence of a the green, strictly anaerobic photosynthetic bacterium Heliobacillus mobilis DSM 6151.</title>
        <authorList>
            <person name="Kyndt J.A."/>
            <person name="Meyer T.E."/>
        </authorList>
    </citation>
    <scope>NUCLEOTIDE SEQUENCE [LARGE SCALE GENOMIC DNA]</scope>
    <source>
        <strain evidence="2 3">DSM 6151</strain>
    </source>
</reference>
<gene>
    <name evidence="2" type="ORF">GJ688_12535</name>
</gene>
<keyword evidence="3" id="KW-1185">Reference proteome</keyword>
<feature type="transmembrane region" description="Helical" evidence="1">
    <location>
        <begin position="31"/>
        <end position="50"/>
    </location>
</feature>
<keyword evidence="1" id="KW-0472">Membrane</keyword>
<evidence type="ECO:0000256" key="1">
    <source>
        <dbReference type="SAM" id="Phobius"/>
    </source>
</evidence>
<accession>A0A6I3SLN0</accession>
<dbReference type="OrthoDB" id="1683460at2"/>
<feature type="transmembrane region" description="Helical" evidence="1">
    <location>
        <begin position="6"/>
        <end position="24"/>
    </location>
</feature>
<keyword evidence="1" id="KW-0812">Transmembrane</keyword>
<dbReference type="AlphaFoldDB" id="A0A6I3SLN0"/>
<evidence type="ECO:0000313" key="2">
    <source>
        <dbReference type="EMBL" id="MTV49799.1"/>
    </source>
</evidence>
<evidence type="ECO:0000313" key="3">
    <source>
        <dbReference type="Proteomes" id="UP000430670"/>
    </source>
</evidence>
<keyword evidence="1" id="KW-1133">Transmembrane helix</keyword>
<feature type="transmembrane region" description="Helical" evidence="1">
    <location>
        <begin position="70"/>
        <end position="88"/>
    </location>
</feature>
<dbReference type="Proteomes" id="UP000430670">
    <property type="component" value="Unassembled WGS sequence"/>
</dbReference>
<organism evidence="2 3">
    <name type="scientific">Heliobacterium mobile</name>
    <name type="common">Heliobacillus mobilis</name>
    <dbReference type="NCBI Taxonomy" id="28064"/>
    <lineage>
        <taxon>Bacteria</taxon>
        <taxon>Bacillati</taxon>
        <taxon>Bacillota</taxon>
        <taxon>Clostridia</taxon>
        <taxon>Eubacteriales</taxon>
        <taxon>Heliobacteriaceae</taxon>
        <taxon>Heliobacterium</taxon>
    </lineage>
</organism>